<organism evidence="8 9">
    <name type="scientific">Roseomonas haemaphysalidis</name>
    <dbReference type="NCBI Taxonomy" id="2768162"/>
    <lineage>
        <taxon>Bacteria</taxon>
        <taxon>Pseudomonadati</taxon>
        <taxon>Pseudomonadota</taxon>
        <taxon>Alphaproteobacteria</taxon>
        <taxon>Acetobacterales</taxon>
        <taxon>Roseomonadaceae</taxon>
        <taxon>Roseomonas</taxon>
    </lineage>
</organism>
<feature type="transmembrane region" description="Helical" evidence="6">
    <location>
        <begin position="35"/>
        <end position="54"/>
    </location>
</feature>
<dbReference type="Pfam" id="PF04932">
    <property type="entry name" value="Wzy_C"/>
    <property type="match status" value="1"/>
</dbReference>
<dbReference type="PANTHER" id="PTHR37422">
    <property type="entry name" value="TEICHURONIC ACID BIOSYNTHESIS PROTEIN TUAE"/>
    <property type="match status" value="1"/>
</dbReference>
<evidence type="ECO:0000313" key="9">
    <source>
        <dbReference type="Proteomes" id="UP001518989"/>
    </source>
</evidence>
<feature type="transmembrane region" description="Helical" evidence="6">
    <location>
        <begin position="60"/>
        <end position="81"/>
    </location>
</feature>
<feature type="transmembrane region" description="Helical" evidence="6">
    <location>
        <begin position="191"/>
        <end position="209"/>
    </location>
</feature>
<keyword evidence="9" id="KW-1185">Reference proteome</keyword>
<evidence type="ECO:0000256" key="6">
    <source>
        <dbReference type="SAM" id="Phobius"/>
    </source>
</evidence>
<dbReference type="EMBL" id="JACTNG010000009">
    <property type="protein sequence ID" value="MBO1080677.1"/>
    <property type="molecule type" value="Genomic_DNA"/>
</dbReference>
<feature type="transmembrane region" description="Helical" evidence="6">
    <location>
        <begin position="391"/>
        <end position="408"/>
    </location>
</feature>
<feature type="transmembrane region" description="Helical" evidence="6">
    <location>
        <begin position="414"/>
        <end position="430"/>
    </location>
</feature>
<evidence type="ECO:0000256" key="4">
    <source>
        <dbReference type="ARBA" id="ARBA00023136"/>
    </source>
</evidence>
<keyword evidence="4 6" id="KW-0472">Membrane</keyword>
<feature type="region of interest" description="Disordered" evidence="5">
    <location>
        <begin position="1"/>
        <end position="24"/>
    </location>
</feature>
<evidence type="ECO:0000313" key="8">
    <source>
        <dbReference type="EMBL" id="MBO1080677.1"/>
    </source>
</evidence>
<sequence length="448" mass="45447">MTAAVDAGVRGGSATPAGSRGSAPGLARAIRIDTAAIASAAGLAAAVLQFAGALKGAPLVAALPFDITVLSLLSLGPLLVLLGLTRRWWVHPLLAPALAGAGLLWLWLVVAGTWSVSHDILSAKLPEVVLLAPPMLLAGAMAGADAGARRAMVAVVLLAGPFVGASVAWGLASGAVVLGGAVGANPDLVRVQYQLAGLVIACAAGLGGVRAVEAAGWRGRLFWLGYVAAMGVAVLLPGGRTALLSLGLCVALAPAARLWSAARPAAALGWVALVAAGGLLALGALLLDPARADGLRTLERFTQGDVESSARPALWRAAMEWGSAALPWGLGTGGFTLAAGYGERRGLYPHNHLLEAWAEGGVPGLLGWLLCFGGAVLVPLGRLRRMAPGRLARMLALALPVLLAAMVSTDLGNRMVWFALGLVLSCGVVARRRRGWLPPADQTRRGSA</sequence>
<feature type="domain" description="O-antigen ligase-related" evidence="7">
    <location>
        <begin position="227"/>
        <end position="369"/>
    </location>
</feature>
<feature type="transmembrane region" description="Helical" evidence="6">
    <location>
        <begin position="265"/>
        <end position="287"/>
    </location>
</feature>
<dbReference type="RefSeq" id="WP_207418832.1">
    <property type="nucleotide sequence ID" value="NZ_CP061177.1"/>
</dbReference>
<feature type="transmembrane region" description="Helical" evidence="6">
    <location>
        <begin position="128"/>
        <end position="144"/>
    </location>
</feature>
<evidence type="ECO:0000256" key="5">
    <source>
        <dbReference type="SAM" id="MobiDB-lite"/>
    </source>
</evidence>
<keyword evidence="3 6" id="KW-1133">Transmembrane helix</keyword>
<dbReference type="InterPro" id="IPR051533">
    <property type="entry name" value="WaaL-like"/>
</dbReference>
<comment type="subcellular location">
    <subcellularLocation>
        <location evidence="1">Membrane</location>
        <topology evidence="1">Multi-pass membrane protein</topology>
    </subcellularLocation>
</comment>
<comment type="caution">
    <text evidence="8">The sequence shown here is derived from an EMBL/GenBank/DDBJ whole genome shotgun (WGS) entry which is preliminary data.</text>
</comment>
<keyword evidence="8" id="KW-0436">Ligase</keyword>
<feature type="transmembrane region" description="Helical" evidence="6">
    <location>
        <begin position="151"/>
        <end position="171"/>
    </location>
</feature>
<dbReference type="GO" id="GO:0016874">
    <property type="term" value="F:ligase activity"/>
    <property type="evidence" value="ECO:0007669"/>
    <property type="project" value="UniProtKB-KW"/>
</dbReference>
<dbReference type="PANTHER" id="PTHR37422:SF21">
    <property type="entry name" value="EXOQ-LIKE PROTEIN"/>
    <property type="match status" value="1"/>
</dbReference>
<gene>
    <name evidence="8" type="ORF">IAI61_16655</name>
</gene>
<reference evidence="8 9" key="1">
    <citation type="submission" date="2020-09" db="EMBL/GenBank/DDBJ databases">
        <title>Roseomonas.</title>
        <authorList>
            <person name="Zhu W."/>
        </authorList>
    </citation>
    <scope>NUCLEOTIDE SEQUENCE [LARGE SCALE GENOMIC DNA]</scope>
    <source>
        <strain evidence="8 9">573</strain>
    </source>
</reference>
<evidence type="ECO:0000256" key="2">
    <source>
        <dbReference type="ARBA" id="ARBA00022692"/>
    </source>
</evidence>
<dbReference type="InterPro" id="IPR007016">
    <property type="entry name" value="O-antigen_ligase-rel_domated"/>
</dbReference>
<dbReference type="Proteomes" id="UP001518989">
    <property type="component" value="Unassembled WGS sequence"/>
</dbReference>
<feature type="transmembrane region" description="Helical" evidence="6">
    <location>
        <begin position="361"/>
        <end position="379"/>
    </location>
</feature>
<feature type="transmembrane region" description="Helical" evidence="6">
    <location>
        <begin position="93"/>
        <end position="116"/>
    </location>
</feature>
<name>A0ABS3KT82_9PROT</name>
<feature type="transmembrane region" description="Helical" evidence="6">
    <location>
        <begin position="221"/>
        <end position="253"/>
    </location>
</feature>
<keyword evidence="2 6" id="KW-0812">Transmembrane</keyword>
<accession>A0ABS3KT82</accession>
<evidence type="ECO:0000256" key="1">
    <source>
        <dbReference type="ARBA" id="ARBA00004141"/>
    </source>
</evidence>
<feature type="transmembrane region" description="Helical" evidence="6">
    <location>
        <begin position="321"/>
        <end position="341"/>
    </location>
</feature>
<evidence type="ECO:0000256" key="3">
    <source>
        <dbReference type="ARBA" id="ARBA00022989"/>
    </source>
</evidence>
<evidence type="ECO:0000259" key="7">
    <source>
        <dbReference type="Pfam" id="PF04932"/>
    </source>
</evidence>
<proteinExistence type="predicted"/>
<protein>
    <submittedName>
        <fullName evidence="8">O-antigen ligase family protein</fullName>
    </submittedName>
</protein>